<reference evidence="1" key="1">
    <citation type="journal article" date="2015" name="Nature">
        <title>Complex archaea that bridge the gap between prokaryotes and eukaryotes.</title>
        <authorList>
            <person name="Spang A."/>
            <person name="Saw J.H."/>
            <person name="Jorgensen S.L."/>
            <person name="Zaremba-Niedzwiedzka K."/>
            <person name="Martijn J."/>
            <person name="Lind A.E."/>
            <person name="van Eijk R."/>
            <person name="Schleper C."/>
            <person name="Guy L."/>
            <person name="Ettema T.J."/>
        </authorList>
    </citation>
    <scope>NUCLEOTIDE SEQUENCE</scope>
</reference>
<organism evidence="1">
    <name type="scientific">marine sediment metagenome</name>
    <dbReference type="NCBI Taxonomy" id="412755"/>
    <lineage>
        <taxon>unclassified sequences</taxon>
        <taxon>metagenomes</taxon>
        <taxon>ecological metagenomes</taxon>
    </lineage>
</organism>
<name>A0A0F9R2J1_9ZZZZ</name>
<dbReference type="GO" id="GO:0004553">
    <property type="term" value="F:hydrolase activity, hydrolyzing O-glycosyl compounds"/>
    <property type="evidence" value="ECO:0007669"/>
    <property type="project" value="InterPro"/>
</dbReference>
<protein>
    <recommendedName>
        <fullName evidence="2">Dockerin domain-containing protein</fullName>
    </recommendedName>
</protein>
<feature type="non-terminal residue" evidence="1">
    <location>
        <position position="324"/>
    </location>
</feature>
<sequence length="324" mass="35394">MRHVLCLLVLGLAISSASAGTLSPEDQAYYRGLTGGWLFGWAAQVNQVAGGWEYYIDFYTNGVNEGWGYWIGGFDPSGVQNFEDPTDIYVRDAWSYRDWGPNAIVTMPESVHVYEDYGTDGWSRYLTATHDGTAYGGPPDGVVHTDRMWMYNWGGGAGGMNPGLLMTWRFVFDQQYFDGDLWVATSWTDPLPIFNLPIDAGTPGDFDGENGVNADDIDILCENMGSLDPTYDLDDGSGDGIPDGVVDEDDMIYHVEKLVELQDGSGRLGTKRGDFNLDGFVDGTDLALMKTAFGQPGQNYADGNANCDAFVDGTDLAILKTNFG</sequence>
<dbReference type="GO" id="GO:0000272">
    <property type="term" value="P:polysaccharide catabolic process"/>
    <property type="evidence" value="ECO:0007669"/>
    <property type="project" value="InterPro"/>
</dbReference>
<gene>
    <name evidence="1" type="ORF">LCGC14_0647410</name>
</gene>
<dbReference type="InterPro" id="IPR002105">
    <property type="entry name" value="Dockerin_1_rpt"/>
</dbReference>
<evidence type="ECO:0000313" key="1">
    <source>
        <dbReference type="EMBL" id="KKN48969.1"/>
    </source>
</evidence>
<accession>A0A0F9R2J1</accession>
<dbReference type="Gene3D" id="1.10.1330.10">
    <property type="entry name" value="Dockerin domain"/>
    <property type="match status" value="1"/>
</dbReference>
<dbReference type="EMBL" id="LAZR01001193">
    <property type="protein sequence ID" value="KKN48969.1"/>
    <property type="molecule type" value="Genomic_DNA"/>
</dbReference>
<dbReference type="AlphaFoldDB" id="A0A0F9R2J1"/>
<dbReference type="InterPro" id="IPR036439">
    <property type="entry name" value="Dockerin_dom_sf"/>
</dbReference>
<evidence type="ECO:0008006" key="2">
    <source>
        <dbReference type="Google" id="ProtNLM"/>
    </source>
</evidence>
<dbReference type="SUPFAM" id="SSF63446">
    <property type="entry name" value="Type I dockerin domain"/>
    <property type="match status" value="1"/>
</dbReference>
<dbReference type="Pfam" id="PF00404">
    <property type="entry name" value="Dockerin_1"/>
    <property type="match status" value="1"/>
</dbReference>
<comment type="caution">
    <text evidence="1">The sequence shown here is derived from an EMBL/GenBank/DDBJ whole genome shotgun (WGS) entry which is preliminary data.</text>
</comment>
<proteinExistence type="predicted"/>